<feature type="transmembrane region" description="Helical" evidence="1">
    <location>
        <begin position="42"/>
        <end position="63"/>
    </location>
</feature>
<dbReference type="EMBL" id="SPSF01000053">
    <property type="protein sequence ID" value="MPQ64693.1"/>
    <property type="molecule type" value="Genomic_DNA"/>
</dbReference>
<proteinExistence type="predicted"/>
<keyword evidence="1" id="KW-1133">Transmembrane helix</keyword>
<comment type="caution">
    <text evidence="2">The sequence shown here is derived from an EMBL/GenBank/DDBJ whole genome shotgun (WGS) entry which is preliminary data.</text>
</comment>
<evidence type="ECO:0000313" key="3">
    <source>
        <dbReference type="Proteomes" id="UP000342249"/>
    </source>
</evidence>
<protein>
    <submittedName>
        <fullName evidence="2">Uncharacterized protein</fullName>
    </submittedName>
</protein>
<dbReference type="Proteomes" id="UP000342249">
    <property type="component" value="Unassembled WGS sequence"/>
</dbReference>
<keyword evidence="1" id="KW-0812">Transmembrane</keyword>
<accession>A0A5N7J7L3</accession>
<organism evidence="2 3">
    <name type="scientific">Clostridium estertheticum</name>
    <dbReference type="NCBI Taxonomy" id="238834"/>
    <lineage>
        <taxon>Bacteria</taxon>
        <taxon>Bacillati</taxon>
        <taxon>Bacillota</taxon>
        <taxon>Clostridia</taxon>
        <taxon>Eubacteriales</taxon>
        <taxon>Clostridiaceae</taxon>
        <taxon>Clostridium</taxon>
    </lineage>
</organism>
<name>A0A5N7J7L3_9CLOT</name>
<feature type="transmembrane region" description="Helical" evidence="1">
    <location>
        <begin position="12"/>
        <end position="30"/>
    </location>
</feature>
<reference evidence="2 3" key="1">
    <citation type="journal article" date="2019" name="Lett. Appl. Microbiol.">
        <title>A case of 'blown pack' spoilage of vacuum-packaged pork likely associated with Clostridium estertheticum in Canada.</title>
        <authorList>
            <person name="Zhang P."/>
            <person name="Ward P."/>
            <person name="McMullen L.M."/>
            <person name="Yang X."/>
        </authorList>
    </citation>
    <scope>NUCLEOTIDE SEQUENCE [LARGE SCALE GENOMIC DNA]</scope>
    <source>
        <strain evidence="2 3">MA19</strain>
    </source>
</reference>
<gene>
    <name evidence="2" type="ORF">E4V82_21705</name>
</gene>
<dbReference type="RefSeq" id="WP_152753845.1">
    <property type="nucleotide sequence ID" value="NZ_SPSE01000056.1"/>
</dbReference>
<sequence>MKKLIEFYNFRKNGLNFAIFIFISSMFTFYKSLNSIWMFSRVTYFLSSILFMASSIYFIFYFIKEFKNKNS</sequence>
<evidence type="ECO:0000256" key="1">
    <source>
        <dbReference type="SAM" id="Phobius"/>
    </source>
</evidence>
<evidence type="ECO:0000313" key="2">
    <source>
        <dbReference type="EMBL" id="MPQ64693.1"/>
    </source>
</evidence>
<dbReference type="AlphaFoldDB" id="A0A5N7J7L3"/>
<keyword evidence="1" id="KW-0472">Membrane</keyword>